<feature type="domain" description="Cytidyltransferase-like" evidence="4">
    <location>
        <begin position="29"/>
        <end position="121"/>
    </location>
</feature>
<name>A0ABQ5QEU1_9BACT</name>
<evidence type="ECO:0000256" key="2">
    <source>
        <dbReference type="ARBA" id="ARBA00023277"/>
    </source>
</evidence>
<dbReference type="InterPro" id="IPR014729">
    <property type="entry name" value="Rossmann-like_a/b/a_fold"/>
</dbReference>
<gene>
    <name evidence="5" type="ORF">GETHLI_16690</name>
</gene>
<feature type="domain" description="Carbohydrate kinase PfkB" evidence="3">
    <location>
        <begin position="184"/>
        <end position="488"/>
    </location>
</feature>
<keyword evidence="1" id="KW-0511">Multifunctional enzyme</keyword>
<dbReference type="Gene3D" id="3.40.50.620">
    <property type="entry name" value="HUPs"/>
    <property type="match status" value="1"/>
</dbReference>
<evidence type="ECO:0000256" key="1">
    <source>
        <dbReference type="ARBA" id="ARBA00023268"/>
    </source>
</evidence>
<dbReference type="SUPFAM" id="SSF53613">
    <property type="entry name" value="Ribokinase-like"/>
    <property type="match status" value="1"/>
</dbReference>
<dbReference type="InterPro" id="IPR004821">
    <property type="entry name" value="Cyt_trans-like"/>
</dbReference>
<dbReference type="PANTHER" id="PTHR46969">
    <property type="entry name" value="BIFUNCTIONAL PROTEIN HLDE"/>
    <property type="match status" value="1"/>
</dbReference>
<dbReference type="RefSeq" id="WP_285573852.1">
    <property type="nucleotide sequence ID" value="NZ_BSDE01000003.1"/>
</dbReference>
<keyword evidence="2" id="KW-0119">Carbohydrate metabolism</keyword>
<dbReference type="Proteomes" id="UP001165069">
    <property type="component" value="Unassembled WGS sequence"/>
</dbReference>
<keyword evidence="6" id="KW-1185">Reference proteome</keyword>
<evidence type="ECO:0000313" key="5">
    <source>
        <dbReference type="EMBL" id="GLH73167.1"/>
    </source>
</evidence>
<reference evidence="5 6" key="1">
    <citation type="journal article" date="2023" name="Antonie Van Leeuwenhoek">
        <title>Mesoterricola silvestris gen. nov., sp. nov., Mesoterricola sediminis sp. nov., Geothrix oryzae sp. nov., Geothrix edaphica sp. nov., Geothrix rubra sp. nov., and Geothrix limicola sp. nov., six novel members of Acidobacteriota isolated from soils.</title>
        <authorList>
            <person name="Itoh H."/>
            <person name="Sugisawa Y."/>
            <person name="Mise K."/>
            <person name="Xu Z."/>
            <person name="Kuniyasu M."/>
            <person name="Ushijima N."/>
            <person name="Kawano K."/>
            <person name="Kobayashi E."/>
            <person name="Shiratori Y."/>
            <person name="Masuda Y."/>
            <person name="Senoo K."/>
        </authorList>
    </citation>
    <scope>NUCLEOTIDE SEQUENCE [LARGE SCALE GENOMIC DNA]</scope>
    <source>
        <strain evidence="5 6">Red804</strain>
    </source>
</reference>
<dbReference type="InterPro" id="IPR029056">
    <property type="entry name" value="Ribokinase-like"/>
</dbReference>
<protein>
    <submittedName>
        <fullName evidence="5">Bifunctional protein HldE</fullName>
    </submittedName>
</protein>
<evidence type="ECO:0000259" key="3">
    <source>
        <dbReference type="Pfam" id="PF00294"/>
    </source>
</evidence>
<evidence type="ECO:0000259" key="4">
    <source>
        <dbReference type="Pfam" id="PF01467"/>
    </source>
</evidence>
<proteinExistence type="predicted"/>
<dbReference type="SUPFAM" id="SSF52374">
    <property type="entry name" value="Nucleotidylyl transferase"/>
    <property type="match status" value="1"/>
</dbReference>
<accession>A0ABQ5QEU1</accession>
<dbReference type="PANTHER" id="PTHR46969:SF1">
    <property type="entry name" value="BIFUNCTIONAL PROTEIN HLDE"/>
    <property type="match status" value="1"/>
</dbReference>
<evidence type="ECO:0000313" key="6">
    <source>
        <dbReference type="Proteomes" id="UP001165069"/>
    </source>
</evidence>
<dbReference type="InterPro" id="IPR011611">
    <property type="entry name" value="PfkB_dom"/>
</dbReference>
<comment type="caution">
    <text evidence="5">The sequence shown here is derived from an EMBL/GenBank/DDBJ whole genome shotgun (WGS) entry which is preliminary data.</text>
</comment>
<dbReference type="Pfam" id="PF01467">
    <property type="entry name" value="CTP_transf_like"/>
    <property type="match status" value="1"/>
</dbReference>
<dbReference type="EMBL" id="BSDE01000003">
    <property type="protein sequence ID" value="GLH73167.1"/>
    <property type="molecule type" value="Genomic_DNA"/>
</dbReference>
<organism evidence="5 6">
    <name type="scientific">Geothrix limicola</name>
    <dbReference type="NCBI Taxonomy" id="2927978"/>
    <lineage>
        <taxon>Bacteria</taxon>
        <taxon>Pseudomonadati</taxon>
        <taxon>Acidobacteriota</taxon>
        <taxon>Holophagae</taxon>
        <taxon>Holophagales</taxon>
        <taxon>Holophagaceae</taxon>
        <taxon>Geothrix</taxon>
    </lineage>
</organism>
<sequence length="505" mass="55815">MPTTDKVLSLENLAHRLEDRTQGQRVVLCHGDFEVLHPGYIHYLEEARRMGDVLVVTLTPDRHLPQTFTYPHFDGPQRAQSLAALSMVDFVVVSPHADTAGAIRLLKPDVFVRGDGETSDHGEGQALAEVGARLAVAHAPTPVMSYYNPMSVYPKEVTEFLEDFSSRHSAASITQWLDAGRRLKVLVVGETIIDEYHYVETMGKSGKEPILATRYQRTESFAGGILAVANNVAAFVDQVDMLTVLGRQDGKPDPTEPFIHQHLNPKVRPIFLYQDDAPTIVKRRFVESYPLQKLFEVYLLKHMEEVSPLADELCDKLEAILPDYDVVLVTDYGHGMIVPRAVELLCQKARFLAVNTQTNADNQGFNTISKYRRADFISLSEKELRLEVRSRRRETASIMEEVAGKMGCQTLLVTSGQHGNQLFSRNEGFFRSPSLSNRILDRVGAGDAVFSATTLCVAQGAPVDVVGFIGNIVGAHAVATVGHRTSLDAELLAQHISALLEQGAS</sequence>
<dbReference type="Gene3D" id="3.40.1190.20">
    <property type="match status" value="1"/>
</dbReference>
<dbReference type="Pfam" id="PF00294">
    <property type="entry name" value="PfkB"/>
    <property type="match status" value="1"/>
</dbReference>